<dbReference type="GO" id="GO:0030313">
    <property type="term" value="C:cell envelope"/>
    <property type="evidence" value="ECO:0007669"/>
    <property type="project" value="UniProtKB-SubCell"/>
</dbReference>
<dbReference type="EMBL" id="FPCG01000002">
    <property type="protein sequence ID" value="SFV21263.1"/>
    <property type="molecule type" value="Genomic_DNA"/>
</dbReference>
<feature type="signal peptide" evidence="7">
    <location>
        <begin position="1"/>
        <end position="35"/>
    </location>
</feature>
<evidence type="ECO:0000256" key="2">
    <source>
        <dbReference type="ARBA" id="ARBA00022448"/>
    </source>
</evidence>
<evidence type="ECO:0000313" key="9">
    <source>
        <dbReference type="Proteomes" id="UP000198881"/>
    </source>
</evidence>
<keyword evidence="3" id="KW-0479">Metal-binding</keyword>
<evidence type="ECO:0000256" key="5">
    <source>
        <dbReference type="RuleBase" id="RU003512"/>
    </source>
</evidence>
<evidence type="ECO:0000256" key="3">
    <source>
        <dbReference type="ARBA" id="ARBA00022723"/>
    </source>
</evidence>
<evidence type="ECO:0000256" key="1">
    <source>
        <dbReference type="ARBA" id="ARBA00004196"/>
    </source>
</evidence>
<dbReference type="PRINTS" id="PR00690">
    <property type="entry name" value="ADHESNFAMILY"/>
</dbReference>
<dbReference type="SUPFAM" id="SSF53807">
    <property type="entry name" value="Helical backbone' metal receptor"/>
    <property type="match status" value="1"/>
</dbReference>
<feature type="region of interest" description="Disordered" evidence="6">
    <location>
        <begin position="149"/>
        <end position="189"/>
    </location>
</feature>
<evidence type="ECO:0000313" key="8">
    <source>
        <dbReference type="EMBL" id="SFV21263.1"/>
    </source>
</evidence>
<evidence type="ECO:0000256" key="4">
    <source>
        <dbReference type="ARBA" id="ARBA00022729"/>
    </source>
</evidence>
<protein>
    <submittedName>
        <fullName evidence="8">Zinc/manganese transport system substrate-binding protein</fullName>
    </submittedName>
</protein>
<dbReference type="GO" id="GO:0046872">
    <property type="term" value="F:metal ion binding"/>
    <property type="evidence" value="ECO:0007669"/>
    <property type="project" value="UniProtKB-KW"/>
</dbReference>
<keyword evidence="9" id="KW-1185">Reference proteome</keyword>
<dbReference type="Proteomes" id="UP000198881">
    <property type="component" value="Unassembled WGS sequence"/>
</dbReference>
<dbReference type="GO" id="GO:0007155">
    <property type="term" value="P:cell adhesion"/>
    <property type="evidence" value="ECO:0007669"/>
    <property type="project" value="InterPro"/>
</dbReference>
<dbReference type="RefSeq" id="WP_245760577.1">
    <property type="nucleotide sequence ID" value="NZ_FPCG01000002.1"/>
</dbReference>
<dbReference type="PANTHER" id="PTHR42953:SF1">
    <property type="entry name" value="METAL-BINDING PROTEIN HI_0362-RELATED"/>
    <property type="match status" value="1"/>
</dbReference>
<keyword evidence="2 5" id="KW-0813">Transport</keyword>
<evidence type="ECO:0000256" key="6">
    <source>
        <dbReference type="SAM" id="MobiDB-lite"/>
    </source>
</evidence>
<evidence type="ECO:0000256" key="7">
    <source>
        <dbReference type="SAM" id="SignalP"/>
    </source>
</evidence>
<dbReference type="InterPro" id="IPR006128">
    <property type="entry name" value="Lipoprotein_PsaA-like"/>
</dbReference>
<organism evidence="8 9">
    <name type="scientific">Micrococcus terreus</name>
    <dbReference type="NCBI Taxonomy" id="574650"/>
    <lineage>
        <taxon>Bacteria</taxon>
        <taxon>Bacillati</taxon>
        <taxon>Actinomycetota</taxon>
        <taxon>Actinomycetes</taxon>
        <taxon>Micrococcales</taxon>
        <taxon>Micrococcaceae</taxon>
        <taxon>Micrococcus</taxon>
    </lineage>
</organism>
<keyword evidence="4 7" id="KW-0732">Signal</keyword>
<dbReference type="Pfam" id="PF01297">
    <property type="entry name" value="ZnuA"/>
    <property type="match status" value="1"/>
</dbReference>
<dbReference type="AlphaFoldDB" id="A0A1I7MH53"/>
<dbReference type="STRING" id="574650.SAMN04487966_102267"/>
<feature type="compositionally biased region" description="Basic and acidic residues" evidence="6">
    <location>
        <begin position="152"/>
        <end position="185"/>
    </location>
</feature>
<dbReference type="InterPro" id="IPR050492">
    <property type="entry name" value="Bact_metal-bind_prot9"/>
</dbReference>
<comment type="similarity">
    <text evidence="5">Belongs to the bacterial solute-binding protein 9 family.</text>
</comment>
<name>A0A1I7MH53_9MICC</name>
<dbReference type="GO" id="GO:0030001">
    <property type="term" value="P:metal ion transport"/>
    <property type="evidence" value="ECO:0007669"/>
    <property type="project" value="InterPro"/>
</dbReference>
<dbReference type="PANTHER" id="PTHR42953">
    <property type="entry name" value="HIGH-AFFINITY ZINC UPTAKE SYSTEM PROTEIN ZNUA-RELATED"/>
    <property type="match status" value="1"/>
</dbReference>
<reference evidence="8 9" key="1">
    <citation type="submission" date="2016-10" db="EMBL/GenBank/DDBJ databases">
        <authorList>
            <person name="de Groot N.N."/>
        </authorList>
    </citation>
    <scope>NUCLEOTIDE SEQUENCE [LARGE SCALE GENOMIC DNA]</scope>
    <source>
        <strain evidence="8 9">CGMCC 1.7054</strain>
    </source>
</reference>
<feature type="chain" id="PRO_5039274924" evidence="7">
    <location>
        <begin position="36"/>
        <end position="357"/>
    </location>
</feature>
<accession>A0A1I7MH53</accession>
<sequence>MTHSPSVPALVRGRRRALMPGALGLTALLTLSACGAGPDGGTSPEGAEATSSAPQGEVVAVATTTQLGSVLGQITDCVGTGSVAVMGPGDDPHDFSASSQQVAQMAGAEMVFANGLGLEAGLEAALSNAAADGATILEVAPELDPLPFTAVDGHDDHAGETAEEHAEHADEAEGDAHDGHDHGPLDPHVWMDAGRMAQAAEVMGEDLAQQTGEPRYADCGGEVKADLAEVDQQVAQILAEIPEDRRTLVTDHAAYNYLAEAYGLEVSGVVIPGGSTDAEPSSQELAALVDQIRDSGADALLTSVGAGSSTVQAVAQEVGDVPVVELYESGIGPAGSGAETYAEAMVFNARALADALT</sequence>
<dbReference type="Gene3D" id="3.40.50.1980">
    <property type="entry name" value="Nitrogenase molybdenum iron protein domain"/>
    <property type="match status" value="2"/>
</dbReference>
<gene>
    <name evidence="8" type="ORF">SAMN04487966_102267</name>
</gene>
<comment type="subcellular location">
    <subcellularLocation>
        <location evidence="1">Cell envelope</location>
    </subcellularLocation>
</comment>
<proteinExistence type="inferred from homology"/>
<dbReference type="InterPro" id="IPR006127">
    <property type="entry name" value="ZnuA-like"/>
</dbReference>